<evidence type="ECO:0000256" key="9">
    <source>
        <dbReference type="PROSITE-ProRule" id="PRU00221"/>
    </source>
</evidence>
<name>A0A0N5AJR6_9BILA</name>
<reference evidence="11" key="1">
    <citation type="submission" date="2017-02" db="UniProtKB">
        <authorList>
            <consortium name="WormBaseParasite"/>
        </authorList>
    </citation>
    <scope>IDENTIFICATION</scope>
</reference>
<dbReference type="GO" id="GO:0003682">
    <property type="term" value="F:chromatin binding"/>
    <property type="evidence" value="ECO:0007669"/>
    <property type="project" value="TreeGrafter"/>
</dbReference>
<dbReference type="WBParaSite" id="SMUV_0000471101-mRNA-1">
    <property type="protein sequence ID" value="SMUV_0000471101-mRNA-1"/>
    <property type="gene ID" value="SMUV_0000471101"/>
</dbReference>
<dbReference type="GO" id="GO:0071027">
    <property type="term" value="P:nuclear RNA surveillance"/>
    <property type="evidence" value="ECO:0007669"/>
    <property type="project" value="UniProtKB-ARBA"/>
</dbReference>
<keyword evidence="5" id="KW-0677">Repeat</keyword>
<evidence type="ECO:0000256" key="7">
    <source>
        <dbReference type="ARBA" id="ARBA00023163"/>
    </source>
</evidence>
<dbReference type="InterPro" id="IPR001680">
    <property type="entry name" value="WD40_rpt"/>
</dbReference>
<dbReference type="GO" id="GO:0048188">
    <property type="term" value="C:Set1C/COMPASS complex"/>
    <property type="evidence" value="ECO:0007669"/>
    <property type="project" value="TreeGrafter"/>
</dbReference>
<evidence type="ECO:0000313" key="10">
    <source>
        <dbReference type="Proteomes" id="UP000046393"/>
    </source>
</evidence>
<dbReference type="AlphaFoldDB" id="A0A0N5AJR6"/>
<keyword evidence="10" id="KW-1185">Reference proteome</keyword>
<organism evidence="10 11">
    <name type="scientific">Syphacia muris</name>
    <dbReference type="NCBI Taxonomy" id="451379"/>
    <lineage>
        <taxon>Eukaryota</taxon>
        <taxon>Metazoa</taxon>
        <taxon>Ecdysozoa</taxon>
        <taxon>Nematoda</taxon>
        <taxon>Chromadorea</taxon>
        <taxon>Rhabditida</taxon>
        <taxon>Spirurina</taxon>
        <taxon>Oxyuridomorpha</taxon>
        <taxon>Oxyuroidea</taxon>
        <taxon>Oxyuridae</taxon>
        <taxon>Syphacia</taxon>
    </lineage>
</organism>
<keyword evidence="7" id="KW-0804">Transcription</keyword>
<dbReference type="PROSITE" id="PS50294">
    <property type="entry name" value="WD_REPEATS_REGION"/>
    <property type="match status" value="1"/>
</dbReference>
<comment type="subcellular location">
    <subcellularLocation>
        <location evidence="1">Nucleus</location>
    </subcellularLocation>
</comment>
<dbReference type="InterPro" id="IPR020472">
    <property type="entry name" value="WD40_PAC1"/>
</dbReference>
<keyword evidence="8" id="KW-0539">Nucleus</keyword>
<feature type="repeat" description="WD" evidence="9">
    <location>
        <begin position="103"/>
        <end position="137"/>
    </location>
</feature>
<dbReference type="SUPFAM" id="SSF50978">
    <property type="entry name" value="WD40 repeat-like"/>
    <property type="match status" value="1"/>
</dbReference>
<dbReference type="PANTHER" id="PTHR19861:SF0">
    <property type="entry name" value="WD REPEAT-CONTAINING PROTEIN 82"/>
    <property type="match status" value="1"/>
</dbReference>
<dbReference type="Pfam" id="PF00400">
    <property type="entry name" value="WD40"/>
    <property type="match status" value="3"/>
</dbReference>
<comment type="similarity">
    <text evidence="2">Belongs to the WD repeat SWD2 family.</text>
</comment>
<dbReference type="Gene3D" id="2.130.10.10">
    <property type="entry name" value="YVTN repeat-like/Quinoprotein amine dehydrogenase"/>
    <property type="match status" value="1"/>
</dbReference>
<keyword evidence="3" id="KW-0806">Transcription termination</keyword>
<dbReference type="GO" id="GO:0006353">
    <property type="term" value="P:DNA-templated transcription termination"/>
    <property type="evidence" value="ECO:0007669"/>
    <property type="project" value="UniProtKB-KW"/>
</dbReference>
<protein>
    <submittedName>
        <fullName evidence="11">WD_REPEATS_REGION domain-containing protein</fullName>
    </submittedName>
</protein>
<dbReference type="PRINTS" id="PR00320">
    <property type="entry name" value="GPROTEINBRPT"/>
</dbReference>
<keyword evidence="6" id="KW-0805">Transcription regulation</keyword>
<evidence type="ECO:0000313" key="11">
    <source>
        <dbReference type="WBParaSite" id="SMUV_0000471101-mRNA-1"/>
    </source>
</evidence>
<dbReference type="InterPro" id="IPR037867">
    <property type="entry name" value="Swd2/WDR82"/>
</dbReference>
<proteinExistence type="inferred from homology"/>
<evidence type="ECO:0000256" key="8">
    <source>
        <dbReference type="ARBA" id="ARBA00023242"/>
    </source>
</evidence>
<dbReference type="InterPro" id="IPR036322">
    <property type="entry name" value="WD40_repeat_dom_sf"/>
</dbReference>
<dbReference type="PROSITE" id="PS50082">
    <property type="entry name" value="WD_REPEATS_2"/>
    <property type="match status" value="3"/>
</dbReference>
<dbReference type="SMART" id="SM00320">
    <property type="entry name" value="WD40"/>
    <property type="match status" value="6"/>
</dbReference>
<dbReference type="FunFam" id="2.130.10.10:FF:000065">
    <property type="entry name" value="WD repeat-containing protein 82"/>
    <property type="match status" value="1"/>
</dbReference>
<dbReference type="STRING" id="451379.A0A0N5AJR6"/>
<evidence type="ECO:0000256" key="5">
    <source>
        <dbReference type="ARBA" id="ARBA00022737"/>
    </source>
</evidence>
<accession>A0A0N5AJR6</accession>
<feature type="repeat" description="WD" evidence="9">
    <location>
        <begin position="247"/>
        <end position="277"/>
    </location>
</feature>
<evidence type="ECO:0000256" key="1">
    <source>
        <dbReference type="ARBA" id="ARBA00004123"/>
    </source>
</evidence>
<dbReference type="Proteomes" id="UP000046393">
    <property type="component" value="Unplaced"/>
</dbReference>
<evidence type="ECO:0000256" key="3">
    <source>
        <dbReference type="ARBA" id="ARBA00022472"/>
    </source>
</evidence>
<evidence type="ECO:0000256" key="4">
    <source>
        <dbReference type="ARBA" id="ARBA00022574"/>
    </source>
</evidence>
<evidence type="ECO:0000256" key="2">
    <source>
        <dbReference type="ARBA" id="ARBA00005616"/>
    </source>
</evidence>
<dbReference type="InterPro" id="IPR015943">
    <property type="entry name" value="WD40/YVTN_repeat-like_dom_sf"/>
</dbReference>
<dbReference type="GO" id="GO:0032785">
    <property type="term" value="P:negative regulation of DNA-templated transcription, elongation"/>
    <property type="evidence" value="ECO:0007669"/>
    <property type="project" value="UniProtKB-ARBA"/>
</dbReference>
<feature type="repeat" description="WD" evidence="9">
    <location>
        <begin position="17"/>
        <end position="58"/>
    </location>
</feature>
<sequence>MKVTDKTINSLRPAKIFSENQARINSLDFSADGLQMISSSDDDSIVMYDCTTGLKSRSVNSKKYGVDLIQFAHNNTNAIHCSTKVDDVIRYLSLHDNKYIRYFPGHQQKVVTLCMSPLDDMFLSGSLDKTIRLWDLRMQSCQGLMHVPSRPVASFDPEGLIFAAGINSNTIKLYDLRSFDKGPFTSFKLDIEQQKAEWMRLKFSPDGKLILLTSDGATLLLVDSYTGAVVHTLTGHENISKVDLDASFSADSRYVFSGSTDGHIVVWSVESGQIVAKLASGHSPLIERVLFNPRFYMLATACTTLNLWIPSADETASQEEQSQDSQK</sequence>
<dbReference type="PANTHER" id="PTHR19861">
    <property type="entry name" value="WD40 REPEAT PROTEIN SWD2"/>
    <property type="match status" value="1"/>
</dbReference>
<dbReference type="CDD" id="cd00200">
    <property type="entry name" value="WD40"/>
    <property type="match status" value="1"/>
</dbReference>
<evidence type="ECO:0000256" key="6">
    <source>
        <dbReference type="ARBA" id="ARBA00023015"/>
    </source>
</evidence>
<keyword evidence="4 9" id="KW-0853">WD repeat</keyword>